<protein>
    <submittedName>
        <fullName evidence="1">Uncharacterized protein</fullName>
    </submittedName>
</protein>
<keyword evidence="2" id="KW-1185">Reference proteome</keyword>
<evidence type="ECO:0000313" key="1">
    <source>
        <dbReference type="EMBL" id="KAK2094516.1"/>
    </source>
</evidence>
<accession>A0ABQ9UC05</accession>
<evidence type="ECO:0000313" key="2">
    <source>
        <dbReference type="Proteomes" id="UP001266305"/>
    </source>
</evidence>
<dbReference type="Proteomes" id="UP001266305">
    <property type="component" value="Unassembled WGS sequence"/>
</dbReference>
<organism evidence="1 2">
    <name type="scientific">Saguinus oedipus</name>
    <name type="common">Cotton-top tamarin</name>
    <name type="synonym">Oedipomidas oedipus</name>
    <dbReference type="NCBI Taxonomy" id="9490"/>
    <lineage>
        <taxon>Eukaryota</taxon>
        <taxon>Metazoa</taxon>
        <taxon>Chordata</taxon>
        <taxon>Craniata</taxon>
        <taxon>Vertebrata</taxon>
        <taxon>Euteleostomi</taxon>
        <taxon>Mammalia</taxon>
        <taxon>Eutheria</taxon>
        <taxon>Euarchontoglires</taxon>
        <taxon>Primates</taxon>
        <taxon>Haplorrhini</taxon>
        <taxon>Platyrrhini</taxon>
        <taxon>Cebidae</taxon>
        <taxon>Callitrichinae</taxon>
        <taxon>Saguinus</taxon>
    </lineage>
</organism>
<dbReference type="EMBL" id="JASSZA010000014">
    <property type="protein sequence ID" value="KAK2094516.1"/>
    <property type="molecule type" value="Genomic_DNA"/>
</dbReference>
<gene>
    <name evidence="1" type="ORF">P7K49_028254</name>
</gene>
<proteinExistence type="predicted"/>
<comment type="caution">
    <text evidence="1">The sequence shown here is derived from an EMBL/GenBank/DDBJ whole genome shotgun (WGS) entry which is preliminary data.</text>
</comment>
<name>A0ABQ9UC05_SAGOE</name>
<sequence length="109" mass="12077">MTKKDSPLVTCQVQALGNLEPSSVEVHVSSHHIAIDRKGWHVSLFSIQPGVAAKMVIIQNGDCEYRHGARKEGHSQLGKKRATALAFYLLDKKQDTSFQTHERSGLPDL</sequence>
<reference evidence="1 2" key="1">
    <citation type="submission" date="2023-05" db="EMBL/GenBank/DDBJ databases">
        <title>B98-5 Cell Line De Novo Hybrid Assembly: An Optical Mapping Approach.</title>
        <authorList>
            <person name="Kananen K."/>
            <person name="Auerbach J.A."/>
            <person name="Kautto E."/>
            <person name="Blachly J.S."/>
        </authorList>
    </citation>
    <scope>NUCLEOTIDE SEQUENCE [LARGE SCALE GENOMIC DNA]</scope>
    <source>
        <strain evidence="1">B95-8</strain>
        <tissue evidence="1">Cell line</tissue>
    </source>
</reference>